<dbReference type="PANTHER" id="PTHR15827">
    <property type="entry name" value="CYCLIN-DEPENDENT KINASE 2-INTERACTING PROTEIN"/>
    <property type="match status" value="1"/>
</dbReference>
<comment type="caution">
    <text evidence="2">The sequence shown here is derived from an EMBL/GenBank/DDBJ whole genome shotgun (WGS) entry which is preliminary data.</text>
</comment>
<accession>A0ABN8M933</accession>
<dbReference type="InterPro" id="IPR023250">
    <property type="entry name" value="Cyclin-dep_Kinase_2_interact"/>
</dbReference>
<dbReference type="PANTHER" id="PTHR15827:SF2">
    <property type="entry name" value="CYCLIN-DEPENDENT KINASE 2-INTERACTING PROTEIN"/>
    <property type="match status" value="1"/>
</dbReference>
<evidence type="ECO:0000313" key="2">
    <source>
        <dbReference type="EMBL" id="CAH3024224.1"/>
    </source>
</evidence>
<dbReference type="Proteomes" id="UP001159427">
    <property type="component" value="Unassembled WGS sequence"/>
</dbReference>
<feature type="compositionally biased region" description="Polar residues" evidence="1">
    <location>
        <begin position="26"/>
        <end position="38"/>
    </location>
</feature>
<feature type="compositionally biased region" description="Low complexity" evidence="1">
    <location>
        <begin position="14"/>
        <end position="25"/>
    </location>
</feature>
<evidence type="ECO:0008006" key="4">
    <source>
        <dbReference type="Google" id="ProtNLM"/>
    </source>
</evidence>
<name>A0ABN8M933_9CNID</name>
<keyword evidence="3" id="KW-1185">Reference proteome</keyword>
<organism evidence="2 3">
    <name type="scientific">Porites evermanni</name>
    <dbReference type="NCBI Taxonomy" id="104178"/>
    <lineage>
        <taxon>Eukaryota</taxon>
        <taxon>Metazoa</taxon>
        <taxon>Cnidaria</taxon>
        <taxon>Anthozoa</taxon>
        <taxon>Hexacorallia</taxon>
        <taxon>Scleractinia</taxon>
        <taxon>Fungiina</taxon>
        <taxon>Poritidae</taxon>
        <taxon>Porites</taxon>
    </lineage>
</organism>
<gene>
    <name evidence="2" type="ORF">PEVE_00022036</name>
</gene>
<evidence type="ECO:0000256" key="1">
    <source>
        <dbReference type="SAM" id="MobiDB-lite"/>
    </source>
</evidence>
<dbReference type="PRINTS" id="PR02040">
    <property type="entry name" value="CDK2IP"/>
</dbReference>
<feature type="region of interest" description="Disordered" evidence="1">
    <location>
        <begin position="1"/>
        <end position="40"/>
    </location>
</feature>
<reference evidence="2 3" key="1">
    <citation type="submission" date="2022-05" db="EMBL/GenBank/DDBJ databases">
        <authorList>
            <consortium name="Genoscope - CEA"/>
            <person name="William W."/>
        </authorList>
    </citation>
    <scope>NUCLEOTIDE SEQUENCE [LARGE SCALE GENOMIC DNA]</scope>
</reference>
<evidence type="ECO:0000313" key="3">
    <source>
        <dbReference type="Proteomes" id="UP001159427"/>
    </source>
</evidence>
<protein>
    <recommendedName>
        <fullName evidence="4">Cyclin-dependent kinase 2-interacting protein</fullName>
    </recommendedName>
</protein>
<sequence>MASPSPKKGKSPKTTKTPSKKGATSQSTSPKASPSKNYSEIPKRVRDCCASWHDVVLKWSKLNELGTTVANKLVNFRLQKEYNSGEDATNVVVSNDQDSIKIQEEISKASEELPRIYGSLADLLTKMESLVQTFSAIKSLQMSKQNGHVSSDKSQIFSTWTIEQFCDASQRLFDSYCNELSLKEKLVPEITHCRNRDKLMVYLSLWLHEPLIQDDNNILLESMLIEAELR</sequence>
<dbReference type="EMBL" id="CALNXI010000295">
    <property type="protein sequence ID" value="CAH3024224.1"/>
    <property type="molecule type" value="Genomic_DNA"/>
</dbReference>
<proteinExistence type="predicted"/>